<protein>
    <submittedName>
        <fullName evidence="1">Uncharacterized protein</fullName>
    </submittedName>
</protein>
<dbReference type="Proteomes" id="UP000011885">
    <property type="component" value="Unassembled WGS sequence"/>
</dbReference>
<evidence type="ECO:0000313" key="1">
    <source>
        <dbReference type="EMBL" id="EMI54617.1"/>
    </source>
</evidence>
<dbReference type="EMBL" id="ANOH01000272">
    <property type="protein sequence ID" value="EMI54617.1"/>
    <property type="molecule type" value="Genomic_DNA"/>
</dbReference>
<reference evidence="1 2" key="1">
    <citation type="journal article" date="2013" name="Mar. Genomics">
        <title>Expression of sulfatases in Rhodopirellula baltica and the diversity of sulfatases in the genus Rhodopirellula.</title>
        <authorList>
            <person name="Wegner C.E."/>
            <person name="Richter-Heitmann T."/>
            <person name="Klindworth A."/>
            <person name="Klockow C."/>
            <person name="Richter M."/>
            <person name="Achstetter T."/>
            <person name="Glockner F.O."/>
            <person name="Harder J."/>
        </authorList>
    </citation>
    <scope>NUCLEOTIDE SEQUENCE [LARGE SCALE GENOMIC DNA]</scope>
    <source>
        <strain evidence="1 2">SM41</strain>
    </source>
</reference>
<dbReference type="AlphaFoldDB" id="M5TZI3"/>
<dbReference type="PATRIC" id="fig|1263870.3.peg.4174"/>
<proteinExistence type="predicted"/>
<organism evidence="1 2">
    <name type="scientific">Rhodopirellula sallentina SM41</name>
    <dbReference type="NCBI Taxonomy" id="1263870"/>
    <lineage>
        <taxon>Bacteria</taxon>
        <taxon>Pseudomonadati</taxon>
        <taxon>Planctomycetota</taxon>
        <taxon>Planctomycetia</taxon>
        <taxon>Pirellulales</taxon>
        <taxon>Pirellulaceae</taxon>
        <taxon>Rhodopirellula</taxon>
    </lineage>
</organism>
<comment type="caution">
    <text evidence="1">The sequence shown here is derived from an EMBL/GenBank/DDBJ whole genome shotgun (WGS) entry which is preliminary data.</text>
</comment>
<name>M5TZI3_9BACT</name>
<sequence>MGNLQKWRHFLNSDQTKRLTLPAAVASDERPIAPLTRVPTRRFIEPDTPRRTTLEPNR</sequence>
<accession>M5TZI3</accession>
<gene>
    <name evidence="1" type="ORF">RSSM_03944</name>
</gene>
<evidence type="ECO:0000313" key="2">
    <source>
        <dbReference type="Proteomes" id="UP000011885"/>
    </source>
</evidence>
<keyword evidence="2" id="KW-1185">Reference proteome</keyword>